<accession>A0A212IXA7</accession>
<dbReference type="PROSITE" id="PS51257">
    <property type="entry name" value="PROKAR_LIPOPROTEIN"/>
    <property type="match status" value="1"/>
</dbReference>
<dbReference type="AlphaFoldDB" id="A0A212IXA7"/>
<gene>
    <name evidence="1" type="ORF">KL86DYS2_10251</name>
</gene>
<evidence type="ECO:0008006" key="2">
    <source>
        <dbReference type="Google" id="ProtNLM"/>
    </source>
</evidence>
<dbReference type="RefSeq" id="WP_296946326.1">
    <property type="nucleotide sequence ID" value="NZ_LT599021.1"/>
</dbReference>
<evidence type="ECO:0000313" key="1">
    <source>
        <dbReference type="EMBL" id="SBV91810.1"/>
    </source>
</evidence>
<reference evidence="1" key="1">
    <citation type="submission" date="2016-04" db="EMBL/GenBank/DDBJ databases">
        <authorList>
            <person name="Evans L.H."/>
            <person name="Alamgir A."/>
            <person name="Owens N."/>
            <person name="Weber N.D."/>
            <person name="Virtaneva K."/>
            <person name="Barbian K."/>
            <person name="Babar A."/>
            <person name="Rosenke K."/>
        </authorList>
    </citation>
    <scope>NUCLEOTIDE SEQUENCE</scope>
    <source>
        <strain evidence="1">86-2</strain>
    </source>
</reference>
<sequence>MRTVLLPSIFMLIFILISCKKKQDQSMIDNREKKSICWKTLRIESQNQVIVIDKYENYGVRDTCDLEEVRINESVIEYKPINRGQEYFDITEQEKDSVFYYIYDIVTNPVYTEQFATCYVGNISIGFSTGNATQVCKYNSVGNWTTISHSTEKLYNLLRRKTKISKY</sequence>
<organism evidence="1">
    <name type="scientific">uncultured Dysgonomonas sp</name>
    <dbReference type="NCBI Taxonomy" id="206096"/>
    <lineage>
        <taxon>Bacteria</taxon>
        <taxon>Pseudomonadati</taxon>
        <taxon>Bacteroidota</taxon>
        <taxon>Bacteroidia</taxon>
        <taxon>Bacteroidales</taxon>
        <taxon>Dysgonomonadaceae</taxon>
        <taxon>Dysgonomonas</taxon>
        <taxon>environmental samples</taxon>
    </lineage>
</organism>
<name>A0A212IXA7_9BACT</name>
<proteinExistence type="predicted"/>
<dbReference type="EMBL" id="FLUL01000001">
    <property type="protein sequence ID" value="SBV91810.1"/>
    <property type="molecule type" value="Genomic_DNA"/>
</dbReference>
<protein>
    <recommendedName>
        <fullName evidence="2">Lipoprotein</fullName>
    </recommendedName>
</protein>